<accession>A0A3S4YKL7</accession>
<dbReference type="GO" id="GO:0051536">
    <property type="term" value="F:iron-sulfur cluster binding"/>
    <property type="evidence" value="ECO:0007669"/>
    <property type="project" value="InterPro"/>
</dbReference>
<evidence type="ECO:0000313" key="2">
    <source>
        <dbReference type="EMBL" id="VEJ35368.1"/>
    </source>
</evidence>
<dbReference type="Gene3D" id="3.80.30.20">
    <property type="entry name" value="tm_1862 like domain"/>
    <property type="match status" value="1"/>
</dbReference>
<evidence type="ECO:0000259" key="1">
    <source>
        <dbReference type="PROSITE" id="PS51918"/>
    </source>
</evidence>
<dbReference type="InterPro" id="IPR023862">
    <property type="entry name" value="CHP03960_rSAM"/>
</dbReference>
<dbReference type="PANTHER" id="PTHR42731">
    <property type="entry name" value="SLL1084 PROTEIN"/>
    <property type="match status" value="1"/>
</dbReference>
<dbReference type="GO" id="GO:0003824">
    <property type="term" value="F:catalytic activity"/>
    <property type="evidence" value="ECO:0007669"/>
    <property type="project" value="InterPro"/>
</dbReference>
<dbReference type="Gene3D" id="3.40.50.280">
    <property type="entry name" value="Cobalamin-binding domain"/>
    <property type="match status" value="1"/>
</dbReference>
<reference evidence="2 3" key="1">
    <citation type="submission" date="2018-12" db="EMBL/GenBank/DDBJ databases">
        <authorList>
            <consortium name="Pathogen Informatics"/>
        </authorList>
    </citation>
    <scope>NUCLEOTIDE SEQUENCE [LARGE SCALE GENOMIC DNA]</scope>
    <source>
        <strain evidence="2 3">NCTC13079</strain>
    </source>
</reference>
<dbReference type="PROSITE" id="PS51918">
    <property type="entry name" value="RADICAL_SAM"/>
    <property type="match status" value="1"/>
</dbReference>
<dbReference type="SFLD" id="SFLDS00029">
    <property type="entry name" value="Radical_SAM"/>
    <property type="match status" value="1"/>
</dbReference>
<dbReference type="PANTHER" id="PTHR42731:SF1">
    <property type="entry name" value="RADICAL SAM DOMAIN PROTEIN"/>
    <property type="match status" value="1"/>
</dbReference>
<dbReference type="InterPro" id="IPR045784">
    <property type="entry name" value="Radical_SAM_N2"/>
</dbReference>
<dbReference type="SFLD" id="SFLDG01082">
    <property type="entry name" value="B12-binding_domain_containing"/>
    <property type="match status" value="1"/>
</dbReference>
<dbReference type="Pfam" id="PF19864">
    <property type="entry name" value="Radical_SAM_N2"/>
    <property type="match status" value="1"/>
</dbReference>
<dbReference type="InterPro" id="IPR007197">
    <property type="entry name" value="rSAM"/>
</dbReference>
<feature type="domain" description="Radical SAM core" evidence="1">
    <location>
        <begin position="253"/>
        <end position="488"/>
    </location>
</feature>
<dbReference type="NCBIfam" id="TIGR03960">
    <property type="entry name" value="rSAM_fuse_unch"/>
    <property type="match status" value="1"/>
</dbReference>
<dbReference type="Proteomes" id="UP000269544">
    <property type="component" value="Chromosome"/>
</dbReference>
<dbReference type="RefSeq" id="WP_126465176.1">
    <property type="nucleotide sequence ID" value="NZ_LR134523.1"/>
</dbReference>
<sequence>MIQSEKLEKCLKKVEKPARYIGSELNSIYKEDPKLRFAFCFPDVYEVGMSHLGMQILYFAINEQPLLACERAFAPWPDMAEEMKKESIPLYGLESKLPLSEFDVVGFTLQYEMSYTNILYMLDLANIPYKADARREDDPIIIAGGPCATTPEPLADFIDCFVVGEGEEINIRLLETVRRGKEAGKKKREILRDLAELEGIYIPAFYAVDYDENGLIAGRRALVPEAKETICRIRLHDMNEGFQLDRQIVPFIETVHDRAVVELFRGCTQGCRFCQAGMMYRPIRERDTETLLTMADNILKNTGYDEVSLTSLSSCDYRMLMPLVDELVRRYESDNVGISLPSLRLDSFIVDVLRQIEKVRKSGLTFAPEAGSQRMRDVINKNVTEEDLMWVVNSVFAEGWSRIKLYFMIGLPGEEMEDALGIRDLAYKVKEAFFDRPKEEIRGHFTVTASASCFVPKGFTPFQWAPQDSLETFFEKIQALRGSIRDPKVKFQYHDPYTSRMEAILARGDRRTGALIQEAYTRGQIFDGWSEYFRYDVWEQAMEAAGIDGDFYANRTRAFDEILPWDFIDIGVSKAYLKKEYQKAMEGITTPDCRGACNGCGIRNCEMWEEFHATAPGIQ</sequence>
<dbReference type="Pfam" id="PF04055">
    <property type="entry name" value="Radical_SAM"/>
    <property type="match status" value="1"/>
</dbReference>
<proteinExistence type="predicted"/>
<dbReference type="InterPro" id="IPR023404">
    <property type="entry name" value="rSAM_horseshoe"/>
</dbReference>
<dbReference type="SUPFAM" id="SSF102114">
    <property type="entry name" value="Radical SAM enzymes"/>
    <property type="match status" value="1"/>
</dbReference>
<dbReference type="EMBL" id="LR134523">
    <property type="protein sequence ID" value="VEJ35368.1"/>
    <property type="molecule type" value="Genomic_DNA"/>
</dbReference>
<dbReference type="KEGG" id="piv:NCTC13079_00653"/>
<name>A0A3S4YKL7_9FIRM</name>
<dbReference type="AlphaFoldDB" id="A0A3S4YKL7"/>
<dbReference type="InterPro" id="IPR058240">
    <property type="entry name" value="rSAM_sf"/>
</dbReference>
<dbReference type="CDD" id="cd01335">
    <property type="entry name" value="Radical_SAM"/>
    <property type="match status" value="1"/>
</dbReference>
<gene>
    <name evidence="2" type="ORF">NCTC13079_00653</name>
</gene>
<keyword evidence="3" id="KW-1185">Reference proteome</keyword>
<dbReference type="InterPro" id="IPR006638">
    <property type="entry name" value="Elp3/MiaA/NifB-like_rSAM"/>
</dbReference>
<protein>
    <submittedName>
        <fullName evidence="2">Radical SAM family uncharacterized protein</fullName>
    </submittedName>
</protein>
<evidence type="ECO:0000313" key="3">
    <source>
        <dbReference type="Proteomes" id="UP000269544"/>
    </source>
</evidence>
<dbReference type="OrthoDB" id="9806827at2"/>
<dbReference type="SMART" id="SM00729">
    <property type="entry name" value="Elp3"/>
    <property type="match status" value="1"/>
</dbReference>
<organism evidence="2 3">
    <name type="scientific">Aedoeadaptatus ivorii</name>
    <dbReference type="NCBI Taxonomy" id="54006"/>
    <lineage>
        <taxon>Bacteria</taxon>
        <taxon>Bacillati</taxon>
        <taxon>Bacillota</taxon>
        <taxon>Tissierellia</taxon>
        <taxon>Tissierellales</taxon>
        <taxon>Peptoniphilaceae</taxon>
        <taxon>Aedoeadaptatus</taxon>
    </lineage>
</organism>